<gene>
    <name evidence="6" type="ORF">SAMN02982985_03522</name>
</gene>
<feature type="domain" description="HTH tetR-type" evidence="5">
    <location>
        <begin position="8"/>
        <end position="68"/>
    </location>
</feature>
<dbReference type="OrthoDB" id="9798857at2"/>
<sequence length="195" mass="20261">MSRNEQKAMTRKRILEAAGRGFRKGGFAGIGVDGLAKQAGVTSGAFYVHFSSKEAAFVESVTAGIEELRAAVVELRAAHGGQWVAALVDFYLGQKRTCDLSESCALQSLVPEVGRADEHVKAALQSHLDALARTVADGLPGGDAADRLRRAWALLSILPGGVSLARALRDAATAEAVAGAVKKAALDLALAVPAE</sequence>
<proteinExistence type="predicted"/>
<dbReference type="PROSITE" id="PS50977">
    <property type="entry name" value="HTH_TETR_2"/>
    <property type="match status" value="1"/>
</dbReference>
<dbReference type="Gene3D" id="1.10.10.60">
    <property type="entry name" value="Homeodomain-like"/>
    <property type="match status" value="1"/>
</dbReference>
<reference evidence="6 7" key="1">
    <citation type="submission" date="2016-10" db="EMBL/GenBank/DDBJ databases">
        <authorList>
            <person name="de Groot N.N."/>
        </authorList>
    </citation>
    <scope>NUCLEOTIDE SEQUENCE [LARGE SCALE GENOMIC DNA]</scope>
    <source>
        <strain evidence="6 7">ATCC 43154</strain>
    </source>
</reference>
<organism evidence="6 7">
    <name type="scientific">Rugamonas rubra</name>
    <dbReference type="NCBI Taxonomy" id="758825"/>
    <lineage>
        <taxon>Bacteria</taxon>
        <taxon>Pseudomonadati</taxon>
        <taxon>Pseudomonadota</taxon>
        <taxon>Betaproteobacteria</taxon>
        <taxon>Burkholderiales</taxon>
        <taxon>Oxalobacteraceae</taxon>
        <taxon>Telluria group</taxon>
        <taxon>Rugamonas</taxon>
    </lineage>
</organism>
<evidence type="ECO:0000313" key="6">
    <source>
        <dbReference type="EMBL" id="SFM29802.1"/>
    </source>
</evidence>
<evidence type="ECO:0000256" key="4">
    <source>
        <dbReference type="PROSITE-ProRule" id="PRU00335"/>
    </source>
</evidence>
<evidence type="ECO:0000256" key="3">
    <source>
        <dbReference type="ARBA" id="ARBA00023163"/>
    </source>
</evidence>
<dbReference type="InterPro" id="IPR036271">
    <property type="entry name" value="Tet_transcr_reg_TetR-rel_C_sf"/>
</dbReference>
<dbReference type="EMBL" id="FOTW01000017">
    <property type="protein sequence ID" value="SFM29802.1"/>
    <property type="molecule type" value="Genomic_DNA"/>
</dbReference>
<dbReference type="Pfam" id="PF00440">
    <property type="entry name" value="TetR_N"/>
    <property type="match status" value="1"/>
</dbReference>
<name>A0A1I4PPN9_9BURK</name>
<dbReference type="STRING" id="758825.SAMN02982985_03522"/>
<evidence type="ECO:0000256" key="1">
    <source>
        <dbReference type="ARBA" id="ARBA00023015"/>
    </source>
</evidence>
<dbReference type="Gene3D" id="1.10.357.10">
    <property type="entry name" value="Tetracycline Repressor, domain 2"/>
    <property type="match status" value="1"/>
</dbReference>
<feature type="DNA-binding region" description="H-T-H motif" evidence="4">
    <location>
        <begin position="31"/>
        <end position="50"/>
    </location>
</feature>
<evidence type="ECO:0000256" key="2">
    <source>
        <dbReference type="ARBA" id="ARBA00023125"/>
    </source>
</evidence>
<keyword evidence="1" id="KW-0805">Transcription regulation</keyword>
<accession>A0A1I4PPN9</accession>
<dbReference type="PANTHER" id="PTHR47506">
    <property type="entry name" value="TRANSCRIPTIONAL REGULATORY PROTEIN"/>
    <property type="match status" value="1"/>
</dbReference>
<dbReference type="Proteomes" id="UP000199470">
    <property type="component" value="Unassembled WGS sequence"/>
</dbReference>
<protein>
    <submittedName>
        <fullName evidence="6">Transcriptional regulator, TetR family</fullName>
    </submittedName>
</protein>
<dbReference type="GO" id="GO:0003677">
    <property type="term" value="F:DNA binding"/>
    <property type="evidence" value="ECO:0007669"/>
    <property type="project" value="UniProtKB-UniRule"/>
</dbReference>
<dbReference type="InterPro" id="IPR009057">
    <property type="entry name" value="Homeodomain-like_sf"/>
</dbReference>
<dbReference type="SUPFAM" id="SSF46689">
    <property type="entry name" value="Homeodomain-like"/>
    <property type="match status" value="1"/>
</dbReference>
<keyword evidence="3" id="KW-0804">Transcription</keyword>
<dbReference type="PANTHER" id="PTHR47506:SF7">
    <property type="entry name" value="TRANSCRIPTIONAL REGULATORY PROTEIN"/>
    <property type="match status" value="1"/>
</dbReference>
<dbReference type="InterPro" id="IPR001647">
    <property type="entry name" value="HTH_TetR"/>
</dbReference>
<evidence type="ECO:0000259" key="5">
    <source>
        <dbReference type="PROSITE" id="PS50977"/>
    </source>
</evidence>
<dbReference type="AlphaFoldDB" id="A0A1I4PPN9"/>
<evidence type="ECO:0000313" key="7">
    <source>
        <dbReference type="Proteomes" id="UP000199470"/>
    </source>
</evidence>
<keyword evidence="2 4" id="KW-0238">DNA-binding</keyword>
<dbReference type="SUPFAM" id="SSF48498">
    <property type="entry name" value="Tetracyclin repressor-like, C-terminal domain"/>
    <property type="match status" value="1"/>
</dbReference>
<dbReference type="RefSeq" id="WP_093389012.1">
    <property type="nucleotide sequence ID" value="NZ_FOTW01000017.1"/>
</dbReference>
<keyword evidence="7" id="KW-1185">Reference proteome</keyword>
<dbReference type="PRINTS" id="PR00455">
    <property type="entry name" value="HTHTETR"/>
</dbReference>